<feature type="chain" id="PRO_5026349603" evidence="1">
    <location>
        <begin position="22"/>
        <end position="230"/>
    </location>
</feature>
<evidence type="ECO:0000313" key="2">
    <source>
        <dbReference type="EMBL" id="QIE60476.1"/>
    </source>
</evidence>
<evidence type="ECO:0000313" key="3">
    <source>
        <dbReference type="Proteomes" id="UP000505306"/>
    </source>
</evidence>
<keyword evidence="1" id="KW-0732">Signal</keyword>
<dbReference type="EMBL" id="CP049057">
    <property type="protein sequence ID" value="QIE60476.1"/>
    <property type="molecule type" value="Genomic_DNA"/>
</dbReference>
<dbReference type="KEGG" id="mgel:G5B37_13160"/>
<gene>
    <name evidence="2" type="ORF">G5B37_13160</name>
</gene>
<accession>A0A6G6GPG8</accession>
<protein>
    <submittedName>
        <fullName evidence="2">Uncharacterized protein</fullName>
    </submittedName>
</protein>
<proteinExistence type="predicted"/>
<evidence type="ECO:0000256" key="1">
    <source>
        <dbReference type="SAM" id="SignalP"/>
    </source>
</evidence>
<dbReference type="Proteomes" id="UP000505306">
    <property type="component" value="Chromosome"/>
</dbReference>
<dbReference type="RefSeq" id="WP_164680488.1">
    <property type="nucleotide sequence ID" value="NZ_CP049057.1"/>
</dbReference>
<dbReference type="AlphaFoldDB" id="A0A6G6GPG8"/>
<dbReference type="PROSITE" id="PS51257">
    <property type="entry name" value="PROKAR_LIPOPROTEIN"/>
    <property type="match status" value="1"/>
</dbReference>
<sequence length="230" mass="26399">MTRTLLLIMCISTLFSCNDTAKNNDRLEFIPDHDANPVLSTAEIIAHKNGLLYWKDVSEISFTFNVDRGEKHFERSWIWSPKSHDVTLKTATDTISYNRKEMDSTSMKTDGGFINDSYWLLAPYKLVWDEGTNISETEKALAPISQDTLNKLTITYGDEGGYTPGDAYDFFYDDNFMVQEWIFREGNSNEPSMITTFEDYKDFNGLKLATMHQDSTGGFKLYFTNISVKK</sequence>
<organism evidence="2 3">
    <name type="scientific">Rasiella rasia</name>
    <dbReference type="NCBI Taxonomy" id="2744027"/>
    <lineage>
        <taxon>Bacteria</taxon>
        <taxon>Pseudomonadati</taxon>
        <taxon>Bacteroidota</taxon>
        <taxon>Flavobacteriia</taxon>
        <taxon>Flavobacteriales</taxon>
        <taxon>Flavobacteriaceae</taxon>
        <taxon>Rasiella</taxon>
    </lineage>
</organism>
<name>A0A6G6GPG8_9FLAO</name>
<feature type="signal peptide" evidence="1">
    <location>
        <begin position="1"/>
        <end position="21"/>
    </location>
</feature>
<keyword evidence="3" id="KW-1185">Reference proteome</keyword>
<reference evidence="2 3" key="1">
    <citation type="submission" date="2020-02" db="EMBL/GenBank/DDBJ databases">
        <title>Complete genome sequence of Flavobacteriaceae bacterium.</title>
        <authorList>
            <person name="Kim S.-J."/>
            <person name="Kim Y.-S."/>
            <person name="Kim K.-H."/>
        </authorList>
    </citation>
    <scope>NUCLEOTIDE SEQUENCE [LARGE SCALE GENOMIC DNA]</scope>
    <source>
        <strain evidence="2 3">RR4-40</strain>
    </source>
</reference>